<dbReference type="PANTHER" id="PTHR42997:SF1">
    <property type="entry name" value="AP-4-A PHOSPHORYLASE"/>
    <property type="match status" value="1"/>
</dbReference>
<dbReference type="Gene3D" id="1.10.30.50">
    <property type="match status" value="1"/>
</dbReference>
<accession>A0A382FB69</accession>
<protein>
    <recommendedName>
        <fullName evidence="1">HIT domain-containing protein</fullName>
    </recommendedName>
</protein>
<name>A0A382FB69_9ZZZZ</name>
<dbReference type="InterPro" id="IPR036265">
    <property type="entry name" value="HIT-like_sf"/>
</dbReference>
<reference evidence="2" key="1">
    <citation type="submission" date="2018-05" db="EMBL/GenBank/DDBJ databases">
        <authorList>
            <person name="Lanie J.A."/>
            <person name="Ng W.-L."/>
            <person name="Kazmierczak K.M."/>
            <person name="Andrzejewski T.M."/>
            <person name="Davidsen T.M."/>
            <person name="Wayne K.J."/>
            <person name="Tettelin H."/>
            <person name="Glass J.I."/>
            <person name="Rusch D."/>
            <person name="Podicherti R."/>
            <person name="Tsui H.-C.T."/>
            <person name="Winkler M.E."/>
        </authorList>
    </citation>
    <scope>NUCLEOTIDE SEQUENCE</scope>
</reference>
<organism evidence="2">
    <name type="scientific">marine metagenome</name>
    <dbReference type="NCBI Taxonomy" id="408172"/>
    <lineage>
        <taxon>unclassified sequences</taxon>
        <taxon>metagenomes</taxon>
        <taxon>ecological metagenomes</taxon>
    </lineage>
</organism>
<dbReference type="GO" id="GO:0008270">
    <property type="term" value="F:zinc ion binding"/>
    <property type="evidence" value="ECO:0007669"/>
    <property type="project" value="InterPro"/>
</dbReference>
<dbReference type="PROSITE" id="PS51084">
    <property type="entry name" value="HIT_2"/>
    <property type="match status" value="1"/>
</dbReference>
<proteinExistence type="predicted"/>
<evidence type="ECO:0000259" key="1">
    <source>
        <dbReference type="PROSITE" id="PS51084"/>
    </source>
</evidence>
<dbReference type="InterPro" id="IPR011146">
    <property type="entry name" value="HIT-like"/>
</dbReference>
<dbReference type="GO" id="GO:0004519">
    <property type="term" value="F:endonuclease activity"/>
    <property type="evidence" value="ECO:0007669"/>
    <property type="project" value="InterPro"/>
</dbReference>
<dbReference type="SMART" id="SM00507">
    <property type="entry name" value="HNHc"/>
    <property type="match status" value="1"/>
</dbReference>
<dbReference type="CDD" id="cd00085">
    <property type="entry name" value="HNHc"/>
    <property type="match status" value="1"/>
</dbReference>
<feature type="domain" description="HIT" evidence="1">
    <location>
        <begin position="204"/>
        <end position="311"/>
    </location>
</feature>
<dbReference type="PANTHER" id="PTHR42997">
    <property type="entry name" value="HIT FAMILY HYDROLASE"/>
    <property type="match status" value="1"/>
</dbReference>
<dbReference type="AlphaFoldDB" id="A0A382FB69"/>
<dbReference type="SUPFAM" id="SSF54197">
    <property type="entry name" value="HIT-like"/>
    <property type="match status" value="1"/>
</dbReference>
<dbReference type="InterPro" id="IPR002711">
    <property type="entry name" value="HNH"/>
</dbReference>
<dbReference type="InterPro" id="IPR052908">
    <property type="entry name" value="AP-4-A_phosphorylase"/>
</dbReference>
<dbReference type="InterPro" id="IPR003615">
    <property type="entry name" value="HNH_nuc"/>
</dbReference>
<dbReference type="Gene3D" id="3.30.428.10">
    <property type="entry name" value="HIT-like"/>
    <property type="match status" value="1"/>
</dbReference>
<dbReference type="GO" id="GO:0003676">
    <property type="term" value="F:nucleic acid binding"/>
    <property type="evidence" value="ECO:0007669"/>
    <property type="project" value="InterPro"/>
</dbReference>
<dbReference type="Pfam" id="PF01230">
    <property type="entry name" value="HIT"/>
    <property type="match status" value="1"/>
</dbReference>
<evidence type="ECO:0000313" key="2">
    <source>
        <dbReference type="EMBL" id="SVB59554.1"/>
    </source>
</evidence>
<sequence>MTFSDLKHFIIKRMRMSHIYQPVMLMTLLKEGGVASIETLSKKLLIEDKSQQEYYGNITRNMVGRVLKNHEIVQKNGKSFQLIDYETYTEDQRIELIQICQEKLNEYIEKRGKRIFEHRRKSAGYISGSIRYNVLKDAKFRCELCGISADTKALEVDHIMPRNKGGSDEINNLQALCYSCNAMKRDKDSTDFRKVKESYEDREEGCLFCEIQKERIIYEDDLFYVIRDGFPVTDLHTLVIPKRHVETYFDLYQPELNSCNRIIKKFKHQIEKDDVSVKGFNIGMNNGELAGQTIFHCHIHLIPRREGDVENPRGGVRGVIPNKQEY</sequence>
<dbReference type="Pfam" id="PF01844">
    <property type="entry name" value="HNH"/>
    <property type="match status" value="1"/>
</dbReference>
<gene>
    <name evidence="2" type="ORF">METZ01_LOCUS212408</name>
</gene>
<dbReference type="EMBL" id="UINC01048698">
    <property type="protein sequence ID" value="SVB59554.1"/>
    <property type="molecule type" value="Genomic_DNA"/>
</dbReference>